<dbReference type="AlphaFoldDB" id="A0A9D3SL20"/>
<gene>
    <name evidence="1" type="ORF">KOW79_007926</name>
</gene>
<proteinExistence type="predicted"/>
<accession>A0A9D3SL20</accession>
<sequence length="91" mass="10161">MTLRCGVAPAPAFTPSLCIRSRRSTAGETRRIWARPSQIPHRDLVHPLALLYDKVEFTDLVAEQKTRARGNHNRRIVGASEGRLGDELDAL</sequence>
<comment type="caution">
    <text evidence="1">The sequence shown here is derived from an EMBL/GenBank/DDBJ whole genome shotgun (WGS) entry which is preliminary data.</text>
</comment>
<keyword evidence="2" id="KW-1185">Reference proteome</keyword>
<dbReference type="EMBL" id="JAHKSW010000009">
    <property type="protein sequence ID" value="KAG7327982.1"/>
    <property type="molecule type" value="Genomic_DNA"/>
</dbReference>
<evidence type="ECO:0000313" key="2">
    <source>
        <dbReference type="Proteomes" id="UP000824219"/>
    </source>
</evidence>
<evidence type="ECO:0000313" key="1">
    <source>
        <dbReference type="EMBL" id="KAG7327982.1"/>
    </source>
</evidence>
<reference evidence="1 2" key="1">
    <citation type="submission" date="2021-06" db="EMBL/GenBank/DDBJ databases">
        <title>Chromosome-level genome assembly of the red-tail catfish (Hemibagrus wyckioides).</title>
        <authorList>
            <person name="Shao F."/>
        </authorList>
    </citation>
    <scope>NUCLEOTIDE SEQUENCE [LARGE SCALE GENOMIC DNA]</scope>
    <source>
        <strain evidence="1">EC202008001</strain>
        <tissue evidence="1">Blood</tissue>
    </source>
</reference>
<organism evidence="1 2">
    <name type="scientific">Hemibagrus wyckioides</name>
    <dbReference type="NCBI Taxonomy" id="337641"/>
    <lineage>
        <taxon>Eukaryota</taxon>
        <taxon>Metazoa</taxon>
        <taxon>Chordata</taxon>
        <taxon>Craniata</taxon>
        <taxon>Vertebrata</taxon>
        <taxon>Euteleostomi</taxon>
        <taxon>Actinopterygii</taxon>
        <taxon>Neopterygii</taxon>
        <taxon>Teleostei</taxon>
        <taxon>Ostariophysi</taxon>
        <taxon>Siluriformes</taxon>
        <taxon>Bagridae</taxon>
        <taxon>Hemibagrus</taxon>
    </lineage>
</organism>
<protein>
    <submittedName>
        <fullName evidence="1">Uncharacterized protein</fullName>
    </submittedName>
</protein>
<name>A0A9D3SL20_9TELE</name>
<dbReference type="Proteomes" id="UP000824219">
    <property type="component" value="Linkage Group LG09"/>
</dbReference>